<reference evidence="3 4" key="1">
    <citation type="submission" date="2024-02" db="EMBL/GenBank/DDBJ databases">
        <authorList>
            <person name="Chen Y."/>
            <person name="Shah S."/>
            <person name="Dougan E. K."/>
            <person name="Thang M."/>
            <person name="Chan C."/>
        </authorList>
    </citation>
    <scope>NUCLEOTIDE SEQUENCE [LARGE SCALE GENOMIC DNA]</scope>
</reference>
<comment type="caution">
    <text evidence="3">The sequence shown here is derived from an EMBL/GenBank/DDBJ whole genome shotgun (WGS) entry which is preliminary data.</text>
</comment>
<evidence type="ECO:0000256" key="1">
    <source>
        <dbReference type="SAM" id="MobiDB-lite"/>
    </source>
</evidence>
<dbReference type="InterPro" id="IPR001599">
    <property type="entry name" value="Macroglobln_a2"/>
</dbReference>
<feature type="region of interest" description="Disordered" evidence="1">
    <location>
        <begin position="1"/>
        <end position="24"/>
    </location>
</feature>
<sequence length="446" mass="46279">MSGARGKVRSGGDGMGMRLDAPPPDDEPVALFSGLVKVDENGEAVVSFDVPDFNGALRVITVAWSKSGVGHGEQEIEVRAPVVMTASTPAFLAPGDSSRLVLEIDPVDAPSGAYDLELTASNGLSLEDGASVPRVLDLETGKKTQVILPMAAGDALGSAEIVASLTGPDAQTIVKRLNLDIKDTQPEVLRSYAFDLAPGNKLEVDAASFEDLRGDSVKVTLTAGGAARIDVRSGGDGMGMRLDAPPPDDEPVALFSGLVKVDENGEAVVSFDVPDFNGALRVITVAWSKSGVGHGEQEIEVRAPVVMTASTPAFLAPGDSSRLVLEIDPVDAPSGAYDLELTASNGLSLEDGASVPRVLDLETGKKTQVILPMAAGDALGSAEIVASLTGPDAQTIVKRLNLDIKDTQPEVLRSYAFDLAPGNKLEVDAASFEDLRGDSVKVTLTA</sequence>
<evidence type="ECO:0000259" key="2">
    <source>
        <dbReference type="SMART" id="SM01360"/>
    </source>
</evidence>
<gene>
    <name evidence="3" type="ORF">SCF082_LOCUS31176</name>
</gene>
<dbReference type="PANTHER" id="PTHR40094">
    <property type="entry name" value="ALPHA-2-MACROGLOBULIN HOMOLOG"/>
    <property type="match status" value="1"/>
</dbReference>
<proteinExistence type="predicted"/>
<accession>A0ABP0N829</accession>
<evidence type="ECO:0000313" key="4">
    <source>
        <dbReference type="Proteomes" id="UP001642464"/>
    </source>
</evidence>
<feature type="domain" description="Alpha-2-macroglobulin" evidence="2">
    <location>
        <begin position="29"/>
        <end position="118"/>
    </location>
</feature>
<dbReference type="Pfam" id="PF00207">
    <property type="entry name" value="A2M"/>
    <property type="match status" value="2"/>
</dbReference>
<feature type="domain" description="Alpha-2-macroglobulin" evidence="2">
    <location>
        <begin position="252"/>
        <end position="341"/>
    </location>
</feature>
<evidence type="ECO:0000313" key="3">
    <source>
        <dbReference type="EMBL" id="CAK9058524.1"/>
    </source>
</evidence>
<dbReference type="EMBL" id="CAXAMM010026239">
    <property type="protein sequence ID" value="CAK9058524.1"/>
    <property type="molecule type" value="Genomic_DNA"/>
</dbReference>
<dbReference type="InterPro" id="IPR051802">
    <property type="entry name" value="YfhM-like"/>
</dbReference>
<dbReference type="SMART" id="SM01360">
    <property type="entry name" value="A2M"/>
    <property type="match status" value="2"/>
</dbReference>
<keyword evidence="4" id="KW-1185">Reference proteome</keyword>
<dbReference type="PANTHER" id="PTHR40094:SF1">
    <property type="entry name" value="UBIQUITIN DOMAIN-CONTAINING PROTEIN"/>
    <property type="match status" value="1"/>
</dbReference>
<name>A0ABP0N829_9DINO</name>
<feature type="non-terminal residue" evidence="3">
    <location>
        <position position="446"/>
    </location>
</feature>
<dbReference type="Proteomes" id="UP001642464">
    <property type="component" value="Unassembled WGS sequence"/>
</dbReference>
<protein>
    <submittedName>
        <fullName evidence="3">Alpha-2-macroglobulin</fullName>
    </submittedName>
</protein>
<organism evidence="3 4">
    <name type="scientific">Durusdinium trenchii</name>
    <dbReference type="NCBI Taxonomy" id="1381693"/>
    <lineage>
        <taxon>Eukaryota</taxon>
        <taxon>Sar</taxon>
        <taxon>Alveolata</taxon>
        <taxon>Dinophyceae</taxon>
        <taxon>Suessiales</taxon>
        <taxon>Symbiodiniaceae</taxon>
        <taxon>Durusdinium</taxon>
    </lineage>
</organism>